<dbReference type="Pfam" id="PF00072">
    <property type="entry name" value="Response_reg"/>
    <property type="match status" value="1"/>
</dbReference>
<feature type="domain" description="Response regulatory" evidence="2">
    <location>
        <begin position="8"/>
        <end position="133"/>
    </location>
</feature>
<sequence length="149" mass="17023">MLSNDSPTVLVADDNEDDRAITIRFIRKAAPNAHIITCKDGEEALRCLLEYVDRDRDEMPHLALVDMKMPKLNGDEVAAQLQNEPNLSRIPLVLFSSSALADDVDRCIRAGVRSYVRKPTDFYEYETVVRRLCEYWLEVNLDLRVALTP</sequence>
<dbReference type="PANTHER" id="PTHR44520:SF1">
    <property type="entry name" value="TWO-COMPONENT SYSTEM REGULATORY PROTEIN"/>
    <property type="match status" value="1"/>
</dbReference>
<dbReference type="SMART" id="SM00448">
    <property type="entry name" value="REC"/>
    <property type="match status" value="1"/>
</dbReference>
<dbReference type="KEGG" id="fgi:OP10G_1648"/>
<evidence type="ECO:0000259" key="2">
    <source>
        <dbReference type="PROSITE" id="PS50110"/>
    </source>
</evidence>
<evidence type="ECO:0000313" key="4">
    <source>
        <dbReference type="Proteomes" id="UP000027982"/>
    </source>
</evidence>
<gene>
    <name evidence="3" type="ORF">OP10G_1648</name>
</gene>
<dbReference type="eggNOG" id="COG0745">
    <property type="taxonomic scope" value="Bacteria"/>
</dbReference>
<dbReference type="Proteomes" id="UP000027982">
    <property type="component" value="Chromosome"/>
</dbReference>
<dbReference type="InterPro" id="IPR001789">
    <property type="entry name" value="Sig_transdc_resp-reg_receiver"/>
</dbReference>
<dbReference type="HOGENOM" id="CLU_000445_69_17_0"/>
<dbReference type="Gene3D" id="3.40.50.2300">
    <property type="match status" value="1"/>
</dbReference>
<dbReference type="OrthoDB" id="9793549at2"/>
<name>A0A068NNI4_FIMGI</name>
<keyword evidence="1" id="KW-0597">Phosphoprotein</keyword>
<dbReference type="AlphaFoldDB" id="A0A068NNI4"/>
<evidence type="ECO:0000256" key="1">
    <source>
        <dbReference type="PROSITE-ProRule" id="PRU00169"/>
    </source>
</evidence>
<accession>A0A068NNI4</accession>
<reference evidence="3 4" key="1">
    <citation type="journal article" date="2014" name="PLoS ONE">
        <title>The first complete genome sequence of the class fimbriimonadia in the phylum armatimonadetes.</title>
        <authorList>
            <person name="Hu Z.Y."/>
            <person name="Wang Y.Z."/>
            <person name="Im W.T."/>
            <person name="Wang S.Y."/>
            <person name="Zhao G.P."/>
            <person name="Zheng H.J."/>
            <person name="Quan Z.X."/>
        </authorList>
    </citation>
    <scope>NUCLEOTIDE SEQUENCE [LARGE SCALE GENOMIC DNA]</scope>
    <source>
        <strain evidence="3">Gsoil 348</strain>
    </source>
</reference>
<dbReference type="EMBL" id="CP007139">
    <property type="protein sequence ID" value="AIE85016.1"/>
    <property type="molecule type" value="Genomic_DNA"/>
</dbReference>
<dbReference type="PANTHER" id="PTHR44520">
    <property type="entry name" value="RESPONSE REGULATOR RCP1-RELATED"/>
    <property type="match status" value="1"/>
</dbReference>
<protein>
    <submittedName>
        <fullName evidence="3">Two component signal transduction response regulator</fullName>
    </submittedName>
</protein>
<dbReference type="GO" id="GO:0000160">
    <property type="term" value="P:phosphorelay signal transduction system"/>
    <property type="evidence" value="ECO:0007669"/>
    <property type="project" value="InterPro"/>
</dbReference>
<dbReference type="InterPro" id="IPR052893">
    <property type="entry name" value="TCS_response_regulator"/>
</dbReference>
<feature type="modified residue" description="4-aspartylphosphate" evidence="1">
    <location>
        <position position="66"/>
    </location>
</feature>
<keyword evidence="4" id="KW-1185">Reference proteome</keyword>
<dbReference type="InterPro" id="IPR011006">
    <property type="entry name" value="CheY-like_superfamily"/>
</dbReference>
<dbReference type="RefSeq" id="WP_025226385.1">
    <property type="nucleotide sequence ID" value="NZ_CP007139.1"/>
</dbReference>
<evidence type="ECO:0000313" key="3">
    <source>
        <dbReference type="EMBL" id="AIE85016.1"/>
    </source>
</evidence>
<dbReference type="PROSITE" id="PS50110">
    <property type="entry name" value="RESPONSE_REGULATORY"/>
    <property type="match status" value="1"/>
</dbReference>
<organism evidence="3 4">
    <name type="scientific">Fimbriimonas ginsengisoli Gsoil 348</name>
    <dbReference type="NCBI Taxonomy" id="661478"/>
    <lineage>
        <taxon>Bacteria</taxon>
        <taxon>Bacillati</taxon>
        <taxon>Armatimonadota</taxon>
        <taxon>Fimbriimonadia</taxon>
        <taxon>Fimbriimonadales</taxon>
        <taxon>Fimbriimonadaceae</taxon>
        <taxon>Fimbriimonas</taxon>
    </lineage>
</organism>
<dbReference type="STRING" id="661478.OP10G_1648"/>
<dbReference type="SUPFAM" id="SSF52172">
    <property type="entry name" value="CheY-like"/>
    <property type="match status" value="1"/>
</dbReference>
<proteinExistence type="predicted"/>